<gene>
    <name evidence="1" type="primary">jg1595</name>
    <name evidence="1" type="ORF">PAEG_LOCUS19660</name>
</gene>
<dbReference type="Proteomes" id="UP000838756">
    <property type="component" value="Unassembled WGS sequence"/>
</dbReference>
<organism evidence="1 2">
    <name type="scientific">Pararge aegeria aegeria</name>
    <dbReference type="NCBI Taxonomy" id="348720"/>
    <lineage>
        <taxon>Eukaryota</taxon>
        <taxon>Metazoa</taxon>
        <taxon>Ecdysozoa</taxon>
        <taxon>Arthropoda</taxon>
        <taxon>Hexapoda</taxon>
        <taxon>Insecta</taxon>
        <taxon>Pterygota</taxon>
        <taxon>Neoptera</taxon>
        <taxon>Endopterygota</taxon>
        <taxon>Lepidoptera</taxon>
        <taxon>Glossata</taxon>
        <taxon>Ditrysia</taxon>
        <taxon>Papilionoidea</taxon>
        <taxon>Nymphalidae</taxon>
        <taxon>Satyrinae</taxon>
        <taxon>Satyrini</taxon>
        <taxon>Parargina</taxon>
        <taxon>Pararge</taxon>
    </lineage>
</organism>
<keyword evidence="2" id="KW-1185">Reference proteome</keyword>
<proteinExistence type="predicted"/>
<evidence type="ECO:0000313" key="2">
    <source>
        <dbReference type="Proteomes" id="UP000838756"/>
    </source>
</evidence>
<comment type="caution">
    <text evidence="1">The sequence shown here is derived from an EMBL/GenBank/DDBJ whole genome shotgun (WGS) entry which is preliminary data.</text>
</comment>
<reference evidence="1" key="1">
    <citation type="submission" date="2022-03" db="EMBL/GenBank/DDBJ databases">
        <authorList>
            <person name="Lindestad O."/>
        </authorList>
    </citation>
    <scope>NUCLEOTIDE SEQUENCE</scope>
</reference>
<dbReference type="EMBL" id="CAKXAJ010025748">
    <property type="protein sequence ID" value="CAH2243548.1"/>
    <property type="molecule type" value="Genomic_DNA"/>
</dbReference>
<dbReference type="OrthoDB" id="7466345at2759"/>
<dbReference type="AlphaFoldDB" id="A0A8S4RZU0"/>
<sequence length="197" mass="21952">METAVLGVSLRDQIRNEEIRRRTKVTDISQREAEVAIGGAHSSENRLTLGFQLPRCWSGNPAPINAALVDPQPGGQTTSSESRGAAGYKRLRIVEFGSPYKRHMSTKDEVFVGTLLKARERQCSLFEIHTDKCMAIGVANIREPLNARVQGVGRPRTGKHSIGRPLTRWIDHKASRSEPLDVNRSRRCNLKFSTCFG</sequence>
<name>A0A8S4RZU0_9NEOP</name>
<accession>A0A8S4RZU0</accession>
<evidence type="ECO:0000313" key="1">
    <source>
        <dbReference type="EMBL" id="CAH2243548.1"/>
    </source>
</evidence>
<protein>
    <submittedName>
        <fullName evidence="1">Jg1595 protein</fullName>
    </submittedName>
</protein>